<name>A0A0M6ZZT3_9HYPH</name>
<evidence type="ECO:0000256" key="1">
    <source>
        <dbReference type="SAM" id="SignalP"/>
    </source>
</evidence>
<dbReference type="AlphaFoldDB" id="A0A0M6ZZT3"/>
<accession>A0A0M6ZZT3</accession>
<gene>
    <name evidence="2" type="ORF">LAX5112_01532</name>
</gene>
<organism evidence="2 3">
    <name type="scientific">Roseibium alexandrii</name>
    <dbReference type="NCBI Taxonomy" id="388408"/>
    <lineage>
        <taxon>Bacteria</taxon>
        <taxon>Pseudomonadati</taxon>
        <taxon>Pseudomonadota</taxon>
        <taxon>Alphaproteobacteria</taxon>
        <taxon>Hyphomicrobiales</taxon>
        <taxon>Stappiaceae</taxon>
        <taxon>Roseibium</taxon>
    </lineage>
</organism>
<dbReference type="RefSeq" id="WP_008189683.1">
    <property type="nucleotide sequence ID" value="NZ_CXWD01000005.1"/>
</dbReference>
<feature type="signal peptide" evidence="1">
    <location>
        <begin position="1"/>
        <end position="26"/>
    </location>
</feature>
<dbReference type="OrthoDB" id="7868802at2"/>
<keyword evidence="1" id="KW-0732">Signal</keyword>
<reference evidence="3" key="1">
    <citation type="submission" date="2015-07" db="EMBL/GenBank/DDBJ databases">
        <authorList>
            <person name="Rodrigo-Torres Lidia"/>
            <person name="Arahal R.David."/>
        </authorList>
    </citation>
    <scope>NUCLEOTIDE SEQUENCE [LARGE SCALE GENOMIC DNA]</scope>
    <source>
        <strain evidence="3">CECT 5112</strain>
    </source>
</reference>
<feature type="chain" id="PRO_5005809212" evidence="1">
    <location>
        <begin position="27"/>
        <end position="122"/>
    </location>
</feature>
<dbReference type="PROSITE" id="PS51257">
    <property type="entry name" value="PROKAR_LIPOPROTEIN"/>
    <property type="match status" value="1"/>
</dbReference>
<keyword evidence="3" id="KW-1185">Reference proteome</keyword>
<dbReference type="EMBL" id="CXWD01000005">
    <property type="protein sequence ID" value="CTQ67821.1"/>
    <property type="molecule type" value="Genomic_DNA"/>
</dbReference>
<dbReference type="Proteomes" id="UP000053235">
    <property type="component" value="Unassembled WGS sequence"/>
</dbReference>
<protein>
    <submittedName>
        <fullName evidence="2">Uncharacterized protein</fullName>
    </submittedName>
</protein>
<sequence>MPNFVSKTRNAGNRLGLIAVCTLAFALSACQIQSPSDILFAPTYNTDRGSIPVVSGTQYDCRTFQGSGWKGFAGGRAANWGEPFPVARTACFKTRDECQAFLTLMSGYIDYQPYFRCQPHTA</sequence>
<proteinExistence type="predicted"/>
<evidence type="ECO:0000313" key="2">
    <source>
        <dbReference type="EMBL" id="CTQ67821.1"/>
    </source>
</evidence>
<evidence type="ECO:0000313" key="3">
    <source>
        <dbReference type="Proteomes" id="UP000053235"/>
    </source>
</evidence>